<dbReference type="Proteomes" id="UP000563898">
    <property type="component" value="Unassembled WGS sequence"/>
</dbReference>
<dbReference type="GeneID" id="90160375"/>
<dbReference type="AlphaFoldDB" id="A0A846WST7"/>
<keyword evidence="2 5" id="KW-0808">Transferase</keyword>
<name>A0A846WST7_9ACTN</name>
<dbReference type="InterPro" id="IPR020598">
    <property type="entry name" value="rRNA_Ade_methylase_Trfase_N"/>
</dbReference>
<sequence>MNEEHLTLCTSSEWAHAVREWILPWTLEGFELGEQVVEIGPGPGVTTELLIERASHLTAVEIDESLAADLRRRFADRTDIDILCADGANTGLTAGHYDSVICMTMLHHVASPRAQDAVFTEARRLLSPTGAFLGSDSLDGPEFRALHENDVCVPVAPEELDTRLRRAGFRWVEVDTNEWSVRFRAQP</sequence>
<comment type="caution">
    <text evidence="5">The sequence shown here is derived from an EMBL/GenBank/DDBJ whole genome shotgun (WGS) entry which is preliminary data.</text>
</comment>
<evidence type="ECO:0000256" key="1">
    <source>
        <dbReference type="ARBA" id="ARBA00022603"/>
    </source>
</evidence>
<evidence type="ECO:0000313" key="5">
    <source>
        <dbReference type="EMBL" id="NKY03996.1"/>
    </source>
</evidence>
<feature type="domain" description="Ribosomal RNA adenine methylase transferase N-terminal" evidence="4">
    <location>
        <begin position="26"/>
        <end position="168"/>
    </location>
</feature>
<protein>
    <submittedName>
        <fullName evidence="5">Class I SAM-dependent methyltransferase</fullName>
    </submittedName>
</protein>
<keyword evidence="1 5" id="KW-0489">Methyltransferase</keyword>
<dbReference type="RefSeq" id="WP_006372921.1">
    <property type="nucleotide sequence ID" value="NZ_CP085887.1"/>
</dbReference>
<dbReference type="InterPro" id="IPR029063">
    <property type="entry name" value="SAM-dependent_MTases_sf"/>
</dbReference>
<dbReference type="Gene3D" id="3.40.50.150">
    <property type="entry name" value="Vaccinia Virus protein VP39"/>
    <property type="match status" value="1"/>
</dbReference>
<proteinExistence type="predicted"/>
<organism evidence="5 6">
    <name type="scientific">Gordonia polyisoprenivorans</name>
    <dbReference type="NCBI Taxonomy" id="84595"/>
    <lineage>
        <taxon>Bacteria</taxon>
        <taxon>Bacillati</taxon>
        <taxon>Actinomycetota</taxon>
        <taxon>Actinomycetes</taxon>
        <taxon>Mycobacteriales</taxon>
        <taxon>Gordoniaceae</taxon>
        <taxon>Gordonia</taxon>
    </lineage>
</organism>
<evidence type="ECO:0000259" key="4">
    <source>
        <dbReference type="SMART" id="SM00650"/>
    </source>
</evidence>
<dbReference type="SMART" id="SM00650">
    <property type="entry name" value="rADc"/>
    <property type="match status" value="1"/>
</dbReference>
<dbReference type="PANTHER" id="PTHR43861">
    <property type="entry name" value="TRANS-ACONITATE 2-METHYLTRANSFERASE-RELATED"/>
    <property type="match status" value="1"/>
</dbReference>
<dbReference type="EMBL" id="JAAXPC010000014">
    <property type="protein sequence ID" value="NKY03996.1"/>
    <property type="molecule type" value="Genomic_DNA"/>
</dbReference>
<dbReference type="GO" id="GO:0000179">
    <property type="term" value="F:rRNA (adenine-N6,N6-)-dimethyltransferase activity"/>
    <property type="evidence" value="ECO:0007669"/>
    <property type="project" value="InterPro"/>
</dbReference>
<evidence type="ECO:0000256" key="2">
    <source>
        <dbReference type="ARBA" id="ARBA00022679"/>
    </source>
</evidence>
<dbReference type="OMA" id="HIGDTYN"/>
<accession>A0A846WST7</accession>
<keyword evidence="3" id="KW-0949">S-adenosyl-L-methionine</keyword>
<evidence type="ECO:0000256" key="3">
    <source>
        <dbReference type="ARBA" id="ARBA00022691"/>
    </source>
</evidence>
<dbReference type="InterPro" id="IPR013216">
    <property type="entry name" value="Methyltransf_11"/>
</dbReference>
<evidence type="ECO:0000313" key="6">
    <source>
        <dbReference type="Proteomes" id="UP000563898"/>
    </source>
</evidence>
<dbReference type="Pfam" id="PF08241">
    <property type="entry name" value="Methyltransf_11"/>
    <property type="match status" value="1"/>
</dbReference>
<dbReference type="CDD" id="cd02440">
    <property type="entry name" value="AdoMet_MTases"/>
    <property type="match status" value="1"/>
</dbReference>
<gene>
    <name evidence="5" type="ORF">HGA05_20715</name>
</gene>
<reference evidence="5 6" key="1">
    <citation type="submission" date="2020-04" db="EMBL/GenBank/DDBJ databases">
        <title>MicrobeNet Type strains.</title>
        <authorList>
            <person name="Nicholson A.C."/>
        </authorList>
    </citation>
    <scope>NUCLEOTIDE SEQUENCE [LARGE SCALE GENOMIC DNA]</scope>
    <source>
        <strain evidence="5 6">ATCC BAA-14</strain>
    </source>
</reference>
<dbReference type="SUPFAM" id="SSF53335">
    <property type="entry name" value="S-adenosyl-L-methionine-dependent methyltransferases"/>
    <property type="match status" value="1"/>
</dbReference>